<keyword evidence="1" id="KW-1133">Transmembrane helix</keyword>
<feature type="transmembrane region" description="Helical" evidence="1">
    <location>
        <begin position="12"/>
        <end position="40"/>
    </location>
</feature>
<organism evidence="3 4">
    <name type="scientific">Oesophagostomum dentatum</name>
    <name type="common">Nodular worm</name>
    <dbReference type="NCBI Taxonomy" id="61180"/>
    <lineage>
        <taxon>Eukaryota</taxon>
        <taxon>Metazoa</taxon>
        <taxon>Ecdysozoa</taxon>
        <taxon>Nematoda</taxon>
        <taxon>Chromadorea</taxon>
        <taxon>Rhabditida</taxon>
        <taxon>Rhabditina</taxon>
        <taxon>Rhabditomorpha</taxon>
        <taxon>Strongyloidea</taxon>
        <taxon>Strongylidae</taxon>
        <taxon>Oesophagostomum</taxon>
    </lineage>
</organism>
<dbReference type="EMBL" id="KN602888">
    <property type="protein sequence ID" value="KHJ79859.1"/>
    <property type="molecule type" value="Genomic_DNA"/>
</dbReference>
<evidence type="ECO:0000313" key="4">
    <source>
        <dbReference type="Proteomes" id="UP000053660"/>
    </source>
</evidence>
<dbReference type="OrthoDB" id="276515at2759"/>
<reference evidence="3 4" key="1">
    <citation type="submission" date="2014-03" db="EMBL/GenBank/DDBJ databases">
        <title>Draft genome of the hookworm Oesophagostomum dentatum.</title>
        <authorList>
            <person name="Mitreva M."/>
        </authorList>
    </citation>
    <scope>NUCLEOTIDE SEQUENCE [LARGE SCALE GENOMIC DNA]</scope>
    <source>
        <strain evidence="3 4">OD-Hann</strain>
    </source>
</reference>
<evidence type="ECO:0000313" key="3">
    <source>
        <dbReference type="EMBL" id="KHJ79859.1"/>
    </source>
</evidence>
<sequence>MAYRSDMASRVSLLFISFIFGAEVFDSMHLCLQLFLLAIIECLFAEKFRVMTFNIWNSGSHVQNGLQKVAKHILLVDPDVVALQEVQRQDVLPVILSNLGKSWTGITGEESYPDVAILTKHEILAQTQIETNRSIGVRIALQSGHLVNFVCVHLDYKSFGPYAANNKMVKTVQQILVGEEPMNREGRAQNMEEILAHTKIRQWLNKSDVVPVVLTGDFNSPSHLDWTNETKDDHGDWVVEWPATKLAEEMGLVDSFRVLHTNITEVPGYTWSTVNKFMSEWEYQIPEPQDRIDFIFYKGNLFPVESFLYAGAEQIKPMPFHASNDYPSDHYALITEFEFPYTPDCHLC</sequence>
<dbReference type="Proteomes" id="UP000053660">
    <property type="component" value="Unassembled WGS sequence"/>
</dbReference>
<keyword evidence="1" id="KW-0812">Transmembrane</keyword>
<name>A0A0B1S4J3_OESDE</name>
<protein>
    <recommendedName>
        <fullName evidence="2">Endonuclease/exonuclease/phosphatase domain-containing protein</fullName>
    </recommendedName>
</protein>
<dbReference type="AlphaFoldDB" id="A0A0B1S4J3"/>
<keyword evidence="4" id="KW-1185">Reference proteome</keyword>
<dbReference type="Gene3D" id="3.60.10.10">
    <property type="entry name" value="Endonuclease/exonuclease/phosphatase"/>
    <property type="match status" value="1"/>
</dbReference>
<dbReference type="SUPFAM" id="SSF56219">
    <property type="entry name" value="DNase I-like"/>
    <property type="match status" value="1"/>
</dbReference>
<dbReference type="PANTHER" id="PTHR41349">
    <property type="match status" value="1"/>
</dbReference>
<dbReference type="PANTHER" id="PTHR41349:SF1">
    <property type="entry name" value="PROTEIN CBG08683"/>
    <property type="match status" value="1"/>
</dbReference>
<gene>
    <name evidence="3" type="ORF">OESDEN_20481</name>
</gene>
<dbReference type="GO" id="GO:0003824">
    <property type="term" value="F:catalytic activity"/>
    <property type="evidence" value="ECO:0007669"/>
    <property type="project" value="InterPro"/>
</dbReference>
<proteinExistence type="predicted"/>
<accession>A0A0B1S4J3</accession>
<keyword evidence="1" id="KW-0472">Membrane</keyword>
<dbReference type="InterPro" id="IPR036691">
    <property type="entry name" value="Endo/exonu/phosph_ase_sf"/>
</dbReference>
<evidence type="ECO:0000256" key="1">
    <source>
        <dbReference type="SAM" id="Phobius"/>
    </source>
</evidence>
<dbReference type="InterPro" id="IPR005135">
    <property type="entry name" value="Endo/exonuclease/phosphatase"/>
</dbReference>
<feature type="domain" description="Endonuclease/exonuclease/phosphatase" evidence="2">
    <location>
        <begin position="51"/>
        <end position="330"/>
    </location>
</feature>
<evidence type="ECO:0000259" key="2">
    <source>
        <dbReference type="Pfam" id="PF03372"/>
    </source>
</evidence>
<dbReference type="Pfam" id="PF03372">
    <property type="entry name" value="Exo_endo_phos"/>
    <property type="match status" value="1"/>
</dbReference>